<evidence type="ECO:0000313" key="1">
    <source>
        <dbReference type="EnsemblMetazoa" id="SMAR000160-PA"/>
    </source>
</evidence>
<dbReference type="Proteomes" id="UP000014500">
    <property type="component" value="Unassembled WGS sequence"/>
</dbReference>
<proteinExistence type="predicted"/>
<dbReference type="EMBL" id="JH429715">
    <property type="status" value="NOT_ANNOTATED_CDS"/>
    <property type="molecule type" value="Genomic_DNA"/>
</dbReference>
<organism evidence="1 2">
    <name type="scientific">Strigamia maritima</name>
    <name type="common">European centipede</name>
    <name type="synonym">Geophilus maritimus</name>
    <dbReference type="NCBI Taxonomy" id="126957"/>
    <lineage>
        <taxon>Eukaryota</taxon>
        <taxon>Metazoa</taxon>
        <taxon>Ecdysozoa</taxon>
        <taxon>Arthropoda</taxon>
        <taxon>Myriapoda</taxon>
        <taxon>Chilopoda</taxon>
        <taxon>Pleurostigmophora</taxon>
        <taxon>Geophilomorpha</taxon>
        <taxon>Linotaeniidae</taxon>
        <taxon>Strigamia</taxon>
    </lineage>
</organism>
<sequence length="64" mass="7705">MSVFLYVQYLFVTKNECVIIAGEIFETEYFDNHYHAFVVNNMLGYQSYELYRYNGKKFVISKII</sequence>
<dbReference type="HOGENOM" id="CLU_2870404_0_0_1"/>
<protein>
    <submittedName>
        <fullName evidence="1">Uncharacterized protein</fullName>
    </submittedName>
</protein>
<accession>T1IH54</accession>
<keyword evidence="2" id="KW-1185">Reference proteome</keyword>
<name>T1IH54_STRMM</name>
<reference evidence="1" key="2">
    <citation type="submission" date="2015-02" db="UniProtKB">
        <authorList>
            <consortium name="EnsemblMetazoa"/>
        </authorList>
    </citation>
    <scope>IDENTIFICATION</scope>
</reference>
<evidence type="ECO:0000313" key="2">
    <source>
        <dbReference type="Proteomes" id="UP000014500"/>
    </source>
</evidence>
<reference evidence="2" key="1">
    <citation type="submission" date="2011-05" db="EMBL/GenBank/DDBJ databases">
        <authorList>
            <person name="Richards S.R."/>
            <person name="Qu J."/>
            <person name="Jiang H."/>
            <person name="Jhangiani S.N."/>
            <person name="Agravi P."/>
            <person name="Goodspeed R."/>
            <person name="Gross S."/>
            <person name="Mandapat C."/>
            <person name="Jackson L."/>
            <person name="Mathew T."/>
            <person name="Pu L."/>
            <person name="Thornton R."/>
            <person name="Saada N."/>
            <person name="Wilczek-Boney K.B."/>
            <person name="Lee S."/>
            <person name="Kovar C."/>
            <person name="Wu Y."/>
            <person name="Scherer S.E."/>
            <person name="Worley K.C."/>
            <person name="Muzny D.M."/>
            <person name="Gibbs R."/>
        </authorList>
    </citation>
    <scope>NUCLEOTIDE SEQUENCE</scope>
    <source>
        <strain evidence="2">Brora</strain>
    </source>
</reference>
<dbReference type="EnsemblMetazoa" id="SMAR000160-RA">
    <property type="protein sequence ID" value="SMAR000160-PA"/>
    <property type="gene ID" value="SMAR000160"/>
</dbReference>
<dbReference type="AlphaFoldDB" id="T1IH54"/>